<evidence type="ECO:0000313" key="2">
    <source>
        <dbReference type="Proteomes" id="UP000830401"/>
    </source>
</evidence>
<name>A0ABY4G1C4_9BACT</name>
<sequence length="100" mass="11806">MRPELKRLQQIEQHLLGDPQPGQAEEWALQQLLDADLEADTEAQRRVYQGLYVAGQRQLRRELEAIHERLYGPRPGRWSQLATAGLRAIRNGWWRFPRNH</sequence>
<gene>
    <name evidence="1" type="ORF">MUN86_13905</name>
</gene>
<evidence type="ECO:0000313" key="1">
    <source>
        <dbReference type="EMBL" id="UOQ64665.1"/>
    </source>
</evidence>
<keyword evidence="2" id="KW-1185">Reference proteome</keyword>
<reference evidence="1" key="1">
    <citation type="submission" date="2022-04" db="EMBL/GenBank/DDBJ databases">
        <title>Hymenobacter sp. isolated from the air.</title>
        <authorList>
            <person name="Won M."/>
            <person name="Lee C.-M."/>
            <person name="Woen H.-Y."/>
            <person name="Kwon S.-W."/>
        </authorList>
    </citation>
    <scope>NUCLEOTIDE SEQUENCE</scope>
    <source>
        <strain evidence="1">5420S-77</strain>
    </source>
</reference>
<accession>A0ABY4G1C4</accession>
<dbReference type="RefSeq" id="WP_245118592.1">
    <property type="nucleotide sequence ID" value="NZ_CP095061.1"/>
</dbReference>
<dbReference type="Proteomes" id="UP000830401">
    <property type="component" value="Chromosome"/>
</dbReference>
<proteinExistence type="predicted"/>
<organism evidence="1 2">
    <name type="scientific">Hymenobacter volaticus</name>
    <dbReference type="NCBI Taxonomy" id="2932254"/>
    <lineage>
        <taxon>Bacteria</taxon>
        <taxon>Pseudomonadati</taxon>
        <taxon>Bacteroidota</taxon>
        <taxon>Cytophagia</taxon>
        <taxon>Cytophagales</taxon>
        <taxon>Hymenobacteraceae</taxon>
        <taxon>Hymenobacter</taxon>
    </lineage>
</organism>
<protein>
    <submittedName>
        <fullName evidence="1">Uncharacterized protein</fullName>
    </submittedName>
</protein>
<dbReference type="EMBL" id="CP095061">
    <property type="protein sequence ID" value="UOQ64665.1"/>
    <property type="molecule type" value="Genomic_DNA"/>
</dbReference>